<dbReference type="GO" id="GO:0016020">
    <property type="term" value="C:membrane"/>
    <property type="evidence" value="ECO:0007669"/>
    <property type="project" value="TreeGrafter"/>
</dbReference>
<dbReference type="EMBL" id="JNBY01000134">
    <property type="protein sequence ID" value="KDN81600.1"/>
    <property type="molecule type" value="Genomic_DNA"/>
</dbReference>
<gene>
    <name evidence="3" type="ORF">KCH_66430</name>
</gene>
<dbReference type="Proteomes" id="UP000027178">
    <property type="component" value="Unassembled WGS sequence"/>
</dbReference>
<accession>A0A066YUI3</accession>
<dbReference type="InterPro" id="IPR000073">
    <property type="entry name" value="AB_hydrolase_1"/>
</dbReference>
<dbReference type="Pfam" id="PF00561">
    <property type="entry name" value="Abhydrolase_1"/>
    <property type="match status" value="1"/>
</dbReference>
<sequence length="256" mass="27635">MTWDGLVRVRGGDVWAADSGGDRPPLVLLHPGVGDSRIWDGLLPELTRRHRVIRYDVRGYGRSPRPTTAYSNLADLYAVLDHFGLHRVHLVGCSMGGGTALGLALRQPERAASLVLVCPGVPGYPWPAEPEADAEYDRLVAADDLDGLTAFGLREWAAAGSDPAAVAQLRSAARAWPGEDLHQQPDPPVFGRLGELTGIPATVLIGDLDRRPAIDCAEQTAARLRCELLRLPGVDHLPPLRTPDAILRVIDKPATR</sequence>
<dbReference type="PANTHER" id="PTHR43798">
    <property type="entry name" value="MONOACYLGLYCEROL LIPASE"/>
    <property type="match status" value="1"/>
</dbReference>
<dbReference type="AlphaFoldDB" id="A0A066YUI3"/>
<dbReference type="InterPro" id="IPR029058">
    <property type="entry name" value="AB_hydrolase_fold"/>
</dbReference>
<proteinExistence type="predicted"/>
<dbReference type="OrthoDB" id="495620at2"/>
<organism evidence="3 4">
    <name type="scientific">Kitasatospora cheerisanensis KCTC 2395</name>
    <dbReference type="NCBI Taxonomy" id="1348663"/>
    <lineage>
        <taxon>Bacteria</taxon>
        <taxon>Bacillati</taxon>
        <taxon>Actinomycetota</taxon>
        <taxon>Actinomycetes</taxon>
        <taxon>Kitasatosporales</taxon>
        <taxon>Streptomycetaceae</taxon>
        <taxon>Kitasatospora</taxon>
    </lineage>
</organism>
<dbReference type="Gene3D" id="3.40.50.1820">
    <property type="entry name" value="alpha/beta hydrolase"/>
    <property type="match status" value="1"/>
</dbReference>
<dbReference type="eggNOG" id="COG2267">
    <property type="taxonomic scope" value="Bacteria"/>
</dbReference>
<comment type="caution">
    <text evidence="3">The sequence shown here is derived from an EMBL/GenBank/DDBJ whole genome shotgun (WGS) entry which is preliminary data.</text>
</comment>
<dbReference type="PATRIC" id="fig|1348663.4.peg.6427"/>
<dbReference type="PANTHER" id="PTHR43798:SF31">
    <property type="entry name" value="AB HYDROLASE SUPERFAMILY PROTEIN YCLE"/>
    <property type="match status" value="1"/>
</dbReference>
<dbReference type="InterPro" id="IPR050266">
    <property type="entry name" value="AB_hydrolase_sf"/>
</dbReference>
<keyword evidence="4" id="KW-1185">Reference proteome</keyword>
<name>A0A066YUI3_9ACTN</name>
<dbReference type="PRINTS" id="PR00111">
    <property type="entry name" value="ABHYDROLASE"/>
</dbReference>
<feature type="domain" description="AB hydrolase-1" evidence="2">
    <location>
        <begin position="24"/>
        <end position="148"/>
    </location>
</feature>
<evidence type="ECO:0000313" key="3">
    <source>
        <dbReference type="EMBL" id="KDN81600.1"/>
    </source>
</evidence>
<dbReference type="HOGENOM" id="CLU_020336_50_1_11"/>
<evidence type="ECO:0000313" key="4">
    <source>
        <dbReference type="Proteomes" id="UP000027178"/>
    </source>
</evidence>
<protein>
    <submittedName>
        <fullName evidence="3">Alpha/beta hydrolase</fullName>
    </submittedName>
</protein>
<keyword evidence="1 3" id="KW-0378">Hydrolase</keyword>
<evidence type="ECO:0000256" key="1">
    <source>
        <dbReference type="ARBA" id="ARBA00022801"/>
    </source>
</evidence>
<reference evidence="3 4" key="1">
    <citation type="submission" date="2014-05" db="EMBL/GenBank/DDBJ databases">
        <title>Draft Genome Sequence of Kitasatospora cheerisanensis KCTC 2395.</title>
        <authorList>
            <person name="Nam D.H."/>
        </authorList>
    </citation>
    <scope>NUCLEOTIDE SEQUENCE [LARGE SCALE GENOMIC DNA]</scope>
    <source>
        <strain evidence="3 4">KCTC 2395</strain>
    </source>
</reference>
<evidence type="ECO:0000259" key="2">
    <source>
        <dbReference type="Pfam" id="PF00561"/>
    </source>
</evidence>
<dbReference type="SUPFAM" id="SSF53474">
    <property type="entry name" value="alpha/beta-Hydrolases"/>
    <property type="match status" value="1"/>
</dbReference>
<dbReference type="GO" id="GO:0016787">
    <property type="term" value="F:hydrolase activity"/>
    <property type="evidence" value="ECO:0007669"/>
    <property type="project" value="UniProtKB-KW"/>
</dbReference>